<keyword evidence="11" id="KW-0998">Cell outer membrane</keyword>
<evidence type="ECO:0000256" key="13">
    <source>
        <dbReference type="SAM" id="SignalP"/>
    </source>
</evidence>
<evidence type="ECO:0000313" key="15">
    <source>
        <dbReference type="Proteomes" id="UP001204151"/>
    </source>
</evidence>
<evidence type="ECO:0000256" key="6">
    <source>
        <dbReference type="ARBA" id="ARBA00022729"/>
    </source>
</evidence>
<gene>
    <name evidence="14" type="ORF">NX784_05235</name>
</gene>
<comment type="similarity">
    <text evidence="2">Belongs to the LolB family.</text>
</comment>
<protein>
    <recommendedName>
        <fullName evidence="4">Outer-membrane lipoprotein LolB</fullName>
    </recommendedName>
</protein>
<keyword evidence="9" id="KW-0564">Palmitate</keyword>
<accession>A0ABT1ZM40</accession>
<keyword evidence="10" id="KW-0143">Chaperone</keyword>
<evidence type="ECO:0000256" key="2">
    <source>
        <dbReference type="ARBA" id="ARBA00009696"/>
    </source>
</evidence>
<organism evidence="14 15">
    <name type="scientific">Massilia pinisoli</name>
    <dbReference type="NCBI Taxonomy" id="1772194"/>
    <lineage>
        <taxon>Bacteria</taxon>
        <taxon>Pseudomonadati</taxon>
        <taxon>Pseudomonadota</taxon>
        <taxon>Betaproteobacteria</taxon>
        <taxon>Burkholderiales</taxon>
        <taxon>Oxalobacteraceae</taxon>
        <taxon>Telluria group</taxon>
        <taxon>Massilia</taxon>
    </lineage>
</organism>
<dbReference type="Proteomes" id="UP001204151">
    <property type="component" value="Unassembled WGS sequence"/>
</dbReference>
<evidence type="ECO:0000256" key="7">
    <source>
        <dbReference type="ARBA" id="ARBA00022927"/>
    </source>
</evidence>
<evidence type="ECO:0000256" key="11">
    <source>
        <dbReference type="ARBA" id="ARBA00023237"/>
    </source>
</evidence>
<comment type="subunit">
    <text evidence="3">Monomer.</text>
</comment>
<dbReference type="InterPro" id="IPR004565">
    <property type="entry name" value="OM_lipoprot_LolB"/>
</dbReference>
<evidence type="ECO:0000256" key="3">
    <source>
        <dbReference type="ARBA" id="ARBA00011245"/>
    </source>
</evidence>
<reference evidence="14 15" key="1">
    <citation type="submission" date="2022-08" db="EMBL/GenBank/DDBJ databases">
        <title>Reclassification of Massilia species as members of the genera Telluria, Duganella, Pseudoduganella, Mokoshia gen. nov. and Zemynaea gen. nov. using orthogonal and non-orthogonal genome-based approaches.</title>
        <authorList>
            <person name="Bowman J.P."/>
        </authorList>
    </citation>
    <scope>NUCLEOTIDE SEQUENCE [LARGE SCALE GENOMIC DNA]</scope>
    <source>
        <strain evidence="14 15">JCM 31316</strain>
    </source>
</reference>
<feature type="signal peptide" evidence="13">
    <location>
        <begin position="1"/>
        <end position="25"/>
    </location>
</feature>
<evidence type="ECO:0000256" key="8">
    <source>
        <dbReference type="ARBA" id="ARBA00023136"/>
    </source>
</evidence>
<dbReference type="CDD" id="cd16326">
    <property type="entry name" value="LolB"/>
    <property type="match status" value="1"/>
</dbReference>
<sequence length="204" mass="21686">MPMHPLSRFVFAAAFAAALAGCATTANVPLANPTAQVGAYRDTIDLNGRLAATYQKDGQPQSINGNFTWTQRPGRVDVALFSPLGQTVAEITVTPGTATLKQSGQAPRVEKDIDTLTAKSLGWTLPVSGLRDWLQGYAVDASGKRFAASPAHDSVVTNDGWRLRFVEWQNGPGGAPMPRRIDAERSTTAVGDALTIRIVIDPVA</sequence>
<evidence type="ECO:0000313" key="14">
    <source>
        <dbReference type="EMBL" id="MCS0580986.1"/>
    </source>
</evidence>
<keyword evidence="15" id="KW-1185">Reference proteome</keyword>
<name>A0ABT1ZM40_9BURK</name>
<evidence type="ECO:0000256" key="10">
    <source>
        <dbReference type="ARBA" id="ARBA00023186"/>
    </source>
</evidence>
<keyword evidence="12 14" id="KW-0449">Lipoprotein</keyword>
<keyword evidence="8" id="KW-0472">Membrane</keyword>
<evidence type="ECO:0000256" key="12">
    <source>
        <dbReference type="ARBA" id="ARBA00023288"/>
    </source>
</evidence>
<evidence type="ECO:0000256" key="1">
    <source>
        <dbReference type="ARBA" id="ARBA00004459"/>
    </source>
</evidence>
<dbReference type="Gene3D" id="2.50.20.10">
    <property type="entry name" value="Lipoprotein localisation LolA/LolB/LppX"/>
    <property type="match status" value="1"/>
</dbReference>
<evidence type="ECO:0000256" key="9">
    <source>
        <dbReference type="ARBA" id="ARBA00023139"/>
    </source>
</evidence>
<keyword evidence="7" id="KW-0653">Protein transport</keyword>
<evidence type="ECO:0000256" key="4">
    <source>
        <dbReference type="ARBA" id="ARBA00016202"/>
    </source>
</evidence>
<dbReference type="InterPro" id="IPR029046">
    <property type="entry name" value="LolA/LolB/LppX"/>
</dbReference>
<dbReference type="EMBL" id="JANUGW010000003">
    <property type="protein sequence ID" value="MCS0580986.1"/>
    <property type="molecule type" value="Genomic_DNA"/>
</dbReference>
<comment type="subcellular location">
    <subcellularLocation>
        <location evidence="1">Cell outer membrane</location>
        <topology evidence="1">Lipid-anchor</topology>
    </subcellularLocation>
</comment>
<proteinExistence type="inferred from homology"/>
<comment type="caution">
    <text evidence="14">The sequence shown here is derived from an EMBL/GenBank/DDBJ whole genome shotgun (WGS) entry which is preliminary data.</text>
</comment>
<dbReference type="Pfam" id="PF03550">
    <property type="entry name" value="LolB"/>
    <property type="match status" value="1"/>
</dbReference>
<keyword evidence="6 13" id="KW-0732">Signal</keyword>
<evidence type="ECO:0000256" key="5">
    <source>
        <dbReference type="ARBA" id="ARBA00022448"/>
    </source>
</evidence>
<dbReference type="SUPFAM" id="SSF89392">
    <property type="entry name" value="Prokaryotic lipoproteins and lipoprotein localization factors"/>
    <property type="match status" value="1"/>
</dbReference>
<keyword evidence="5" id="KW-0813">Transport</keyword>
<feature type="chain" id="PRO_5047018529" description="Outer-membrane lipoprotein LolB" evidence="13">
    <location>
        <begin position="26"/>
        <end position="204"/>
    </location>
</feature>